<sequence>MTTTVAGETDRGVLFGGGAGVGKSRLLREGVARLDPERHWVVTANATAATTGFPLGAFATALPAESPPRVTGAGLLRWAADVLYRQAGSRSLVLAVDDAHLLDPLSAALVHQLARAGPATLIGTLRTGVDVPEAVRALWVDDLVTRIELDPLTGADTERLLRAACDGPVDTASAARLWELSLGNAHLLRELIQAARDGSALVRRYGIWHWTGALPLSPTLADAVDHRMGRITAPVREVLELVAFAAPVGLSLLVKATDGAAVELAEERGLIRVGPDDRRTVVTLAHPLFGAVVRQRCPLTRVRRLLADLAHLIESTGARRHDDLLRVALWRLDSDTARDPGQLLRACRQAFGRFEIAQATRLGRAAVAAGGGFDAAELLAALLALDDRAAEAVRVLDAVADELTGDRQRTRWRCARAAAAFWGLGDARAVELLSTTSARRSTVAAGDPTDGGEPFEPVSPRNLAPVKAVEASMRLHLGEPAQAGRLAREVLADSAAGPEHRAVATATLAHMEAASGDPASARARLDALGQGCLTAPHVRLAVEAARGAALVIDGSPGAVDDFLSAGFARVARERDFRLGGGLLTVLQAQAARLRGDLAVASRLASQAAGELSDGHGFAVLAHAERAHAAALMGDADLATEAMADCDRLRRDTARLLHPWVEQARAWTHVAAGNRREALATLDRLAARMRADGLAGHETTVLLDLARLGSPAPERARRLAATVTATAAPAVFRYVAAVAAGDGAALRGAAEAFAALGLHLYAAEAAAGAVTVLRRLRAKEAPEAALRLAGSLARCPDARTPALEIEHPTLTHRERQIARLAAAGVASKAIAEQLYLSARTVDNHLMRVYAKLGVDGRHRLAAALRALPPEE</sequence>
<protein>
    <submittedName>
        <fullName evidence="3">LuxR family transcriptional regulator</fullName>
    </submittedName>
</protein>
<dbReference type="InterPro" id="IPR036388">
    <property type="entry name" value="WH-like_DNA-bd_sf"/>
</dbReference>
<reference evidence="3" key="1">
    <citation type="submission" date="2021-01" db="EMBL/GenBank/DDBJ databases">
        <title>Whole genome shotgun sequence of Virgisporangium aliadipatigenens NBRC 105644.</title>
        <authorList>
            <person name="Komaki H."/>
            <person name="Tamura T."/>
        </authorList>
    </citation>
    <scope>NUCLEOTIDE SEQUENCE</scope>
    <source>
        <strain evidence="3">NBRC 105644</strain>
    </source>
</reference>
<evidence type="ECO:0000256" key="1">
    <source>
        <dbReference type="SAM" id="MobiDB-lite"/>
    </source>
</evidence>
<dbReference type="AlphaFoldDB" id="A0A8J4DVT5"/>
<evidence type="ECO:0000313" key="3">
    <source>
        <dbReference type="EMBL" id="GIJ52149.1"/>
    </source>
</evidence>
<gene>
    <name evidence="3" type="ORF">Val02_90350</name>
</gene>
<dbReference type="Gene3D" id="1.10.10.10">
    <property type="entry name" value="Winged helix-like DNA-binding domain superfamily/Winged helix DNA-binding domain"/>
    <property type="match status" value="1"/>
</dbReference>
<dbReference type="PRINTS" id="PR00038">
    <property type="entry name" value="HTHLUXR"/>
</dbReference>
<dbReference type="Proteomes" id="UP000619260">
    <property type="component" value="Unassembled WGS sequence"/>
</dbReference>
<dbReference type="CDD" id="cd06170">
    <property type="entry name" value="LuxR_C_like"/>
    <property type="match status" value="1"/>
</dbReference>
<dbReference type="SUPFAM" id="SSF46894">
    <property type="entry name" value="C-terminal effector domain of the bipartite response regulators"/>
    <property type="match status" value="1"/>
</dbReference>
<dbReference type="Pfam" id="PF00196">
    <property type="entry name" value="GerE"/>
    <property type="match status" value="1"/>
</dbReference>
<dbReference type="GO" id="GO:0003677">
    <property type="term" value="F:DNA binding"/>
    <property type="evidence" value="ECO:0007669"/>
    <property type="project" value="InterPro"/>
</dbReference>
<feature type="domain" description="HTH luxR-type" evidence="2">
    <location>
        <begin position="802"/>
        <end position="867"/>
    </location>
</feature>
<proteinExistence type="predicted"/>
<evidence type="ECO:0000259" key="2">
    <source>
        <dbReference type="PROSITE" id="PS50043"/>
    </source>
</evidence>
<dbReference type="InterPro" id="IPR000792">
    <property type="entry name" value="Tscrpt_reg_LuxR_C"/>
</dbReference>
<keyword evidence="4" id="KW-1185">Reference proteome</keyword>
<dbReference type="InterPro" id="IPR027417">
    <property type="entry name" value="P-loop_NTPase"/>
</dbReference>
<name>A0A8J4DVT5_9ACTN</name>
<comment type="caution">
    <text evidence="3">The sequence shown here is derived from an EMBL/GenBank/DDBJ whole genome shotgun (WGS) entry which is preliminary data.</text>
</comment>
<dbReference type="InterPro" id="IPR016032">
    <property type="entry name" value="Sig_transdc_resp-reg_C-effctor"/>
</dbReference>
<dbReference type="EMBL" id="BOPF01000065">
    <property type="protein sequence ID" value="GIJ52149.1"/>
    <property type="molecule type" value="Genomic_DNA"/>
</dbReference>
<dbReference type="PROSITE" id="PS00622">
    <property type="entry name" value="HTH_LUXR_1"/>
    <property type="match status" value="1"/>
</dbReference>
<dbReference type="GO" id="GO:0006355">
    <property type="term" value="P:regulation of DNA-templated transcription"/>
    <property type="evidence" value="ECO:0007669"/>
    <property type="project" value="InterPro"/>
</dbReference>
<dbReference type="PROSITE" id="PS50043">
    <property type="entry name" value="HTH_LUXR_2"/>
    <property type="match status" value="1"/>
</dbReference>
<accession>A0A8J4DVT5</accession>
<dbReference type="SUPFAM" id="SSF52540">
    <property type="entry name" value="P-loop containing nucleoside triphosphate hydrolases"/>
    <property type="match status" value="1"/>
</dbReference>
<organism evidence="3 4">
    <name type="scientific">Virgisporangium aliadipatigenens</name>
    <dbReference type="NCBI Taxonomy" id="741659"/>
    <lineage>
        <taxon>Bacteria</taxon>
        <taxon>Bacillati</taxon>
        <taxon>Actinomycetota</taxon>
        <taxon>Actinomycetes</taxon>
        <taxon>Micromonosporales</taxon>
        <taxon>Micromonosporaceae</taxon>
        <taxon>Virgisporangium</taxon>
    </lineage>
</organism>
<dbReference type="SMART" id="SM00421">
    <property type="entry name" value="HTH_LUXR"/>
    <property type="match status" value="1"/>
</dbReference>
<feature type="region of interest" description="Disordered" evidence="1">
    <location>
        <begin position="439"/>
        <end position="461"/>
    </location>
</feature>
<evidence type="ECO:0000313" key="4">
    <source>
        <dbReference type="Proteomes" id="UP000619260"/>
    </source>
</evidence>